<gene>
    <name evidence="5" type="ORF">ALC62_05564</name>
</gene>
<dbReference type="EMBL" id="KQ977321">
    <property type="protein sequence ID" value="KYN03587.1"/>
    <property type="molecule type" value="Genomic_DNA"/>
</dbReference>
<sequence length="763" mass="88437">IKRLKRKIKQKFKADFDTVMVSLKSKLDKNHLDVLEQIGKSNKEFLKRIILKCNNNKVNKQYSPELRSFALTLHYYSPKAYDYVRKKFDCILPHPKTLYKWYTSINGNPGFNSEALKSIEERCKFVNYSLFGAVIFDEMDIKSEVERVGSKMYGLVDFGGMEKYIAIDDPNKLAKQVLVFTVVCINGSWKIPFGYFFIDSLKADAKKFLILKSLELLHASGIFITSLTFDGAAVNMSIMKQLTGFHIDKEYQNNNLQTYFLHPVTEKKVFIFLDPSHMLKLVRNCLGDFRTIIAEDEEVSWKYFEQLHTIQEKEGLHLANKLRCKHLNYRKQKMKVRLAAQLFSNSVADSMTVLKNMNISLFKDSIAIIRFINLFNDLFDIMNSKSLKSSHFKKPLQYSKENENQQNHNNIIFEKLLECEKYILNLETKNSEKLIFSKRKVGFVGFLICIYSLQQLYHELCENEKVLKYIPSYKMSQDHIELLFGCIRAHNGCNNNPTVRQFVGIFKKILVHHELRTDNTGNCIPQENISILHITSKIDPVNVINMTTPSIQHVLPEINNNKEDGSIIDKNIDRDTERLLTLIKNFDTHSYVTHPCTVSEIAETIISYIAGSVVRFLQREIKCEYCLKALESSTSSNSSLISIKSRGFLIYPSSDVIFICTKAEKIIKMCLHESGGKFLLKKFSDQFLMNLVKRSLISCNLLFSNLKDHNNNQSTLESHSIYLTEAIIKKFIKIRLHYICSKTVDKSISDRQKFTKLIQHKHQ</sequence>
<protein>
    <submittedName>
        <fullName evidence="5">THAP domain-containing protein 9</fullName>
    </submittedName>
</protein>
<dbReference type="InterPro" id="IPR021896">
    <property type="entry name" value="THAP9-like_HTH"/>
</dbReference>
<accession>A0A151IJM3</accession>
<dbReference type="InterPro" id="IPR048366">
    <property type="entry name" value="TNP-like_GBD"/>
</dbReference>
<dbReference type="Pfam" id="PF21787">
    <property type="entry name" value="TNP-like_RNaseH_N"/>
    <property type="match status" value="1"/>
</dbReference>
<dbReference type="PANTHER" id="PTHR47577:SF2">
    <property type="entry name" value="THAP DOMAIN CONTAINING 9"/>
    <property type="match status" value="1"/>
</dbReference>
<dbReference type="AlphaFoldDB" id="A0A151IJM3"/>
<dbReference type="InterPro" id="IPR048365">
    <property type="entry name" value="TNP-like_RNaseH_N"/>
</dbReference>
<dbReference type="Pfam" id="PF21789">
    <property type="entry name" value="TNP-like_RNaseH_C"/>
    <property type="match status" value="1"/>
</dbReference>
<evidence type="ECO:0000259" key="2">
    <source>
        <dbReference type="Pfam" id="PF21787"/>
    </source>
</evidence>
<dbReference type="STRING" id="456900.A0A151IJM3"/>
<evidence type="ECO:0000259" key="1">
    <source>
        <dbReference type="Pfam" id="PF12017"/>
    </source>
</evidence>
<feature type="non-terminal residue" evidence="5">
    <location>
        <position position="1"/>
    </location>
</feature>
<feature type="domain" description="THAP9-like helix-turn-helix" evidence="1">
    <location>
        <begin position="27"/>
        <end position="101"/>
    </location>
</feature>
<keyword evidence="6" id="KW-1185">Reference proteome</keyword>
<evidence type="ECO:0000259" key="3">
    <source>
        <dbReference type="Pfam" id="PF21788"/>
    </source>
</evidence>
<dbReference type="InterPro" id="IPR048367">
    <property type="entry name" value="TNP-like_RNaseH_C"/>
</dbReference>
<feature type="domain" description="Transposable element P transposase-like RNase H" evidence="2">
    <location>
        <begin position="108"/>
        <end position="242"/>
    </location>
</feature>
<dbReference type="PANTHER" id="PTHR47577">
    <property type="entry name" value="THAP DOMAIN-CONTAINING PROTEIN 6"/>
    <property type="match status" value="1"/>
</dbReference>
<feature type="domain" description="Transposable element P transposase-like RNase H C-terminal" evidence="4">
    <location>
        <begin position="473"/>
        <end position="507"/>
    </location>
</feature>
<dbReference type="Pfam" id="PF12017">
    <property type="entry name" value="Tnp_P_element"/>
    <property type="match status" value="1"/>
</dbReference>
<evidence type="ECO:0000313" key="6">
    <source>
        <dbReference type="Proteomes" id="UP000078542"/>
    </source>
</evidence>
<evidence type="ECO:0000259" key="4">
    <source>
        <dbReference type="Pfam" id="PF21789"/>
    </source>
</evidence>
<reference evidence="5 6" key="1">
    <citation type="submission" date="2016-03" db="EMBL/GenBank/DDBJ databases">
        <title>Cyphomyrmex costatus WGS genome.</title>
        <authorList>
            <person name="Nygaard S."/>
            <person name="Hu H."/>
            <person name="Boomsma J."/>
            <person name="Zhang G."/>
        </authorList>
    </citation>
    <scope>NUCLEOTIDE SEQUENCE [LARGE SCALE GENOMIC DNA]</scope>
    <source>
        <strain evidence="5">MS0001</strain>
        <tissue evidence="5">Whole body</tissue>
    </source>
</reference>
<dbReference type="Proteomes" id="UP000078542">
    <property type="component" value="Unassembled WGS sequence"/>
</dbReference>
<name>A0A151IJM3_9HYME</name>
<feature type="domain" description="Transposable element P transposase-like GTP-binding insertion" evidence="3">
    <location>
        <begin position="276"/>
        <end position="395"/>
    </location>
</feature>
<organism evidence="5 6">
    <name type="scientific">Cyphomyrmex costatus</name>
    <dbReference type="NCBI Taxonomy" id="456900"/>
    <lineage>
        <taxon>Eukaryota</taxon>
        <taxon>Metazoa</taxon>
        <taxon>Ecdysozoa</taxon>
        <taxon>Arthropoda</taxon>
        <taxon>Hexapoda</taxon>
        <taxon>Insecta</taxon>
        <taxon>Pterygota</taxon>
        <taxon>Neoptera</taxon>
        <taxon>Endopterygota</taxon>
        <taxon>Hymenoptera</taxon>
        <taxon>Apocrita</taxon>
        <taxon>Aculeata</taxon>
        <taxon>Formicoidea</taxon>
        <taxon>Formicidae</taxon>
        <taxon>Myrmicinae</taxon>
        <taxon>Cyphomyrmex</taxon>
    </lineage>
</organism>
<proteinExistence type="predicted"/>
<dbReference type="Pfam" id="PF21788">
    <property type="entry name" value="TNP-like_GBD"/>
    <property type="match status" value="1"/>
</dbReference>
<evidence type="ECO:0000313" key="5">
    <source>
        <dbReference type="EMBL" id="KYN03587.1"/>
    </source>
</evidence>